<accession>A0A5N0V1A5</accession>
<sequence>MMYWYGNGMNGWGVALTTIGNLVFWGLVVAAIVVLVRVLGRRPSGRSFEEAPPAPEQMLAERFARGEIDEETYRRDLRTLEELQRR</sequence>
<evidence type="ECO:0000256" key="1">
    <source>
        <dbReference type="SAM" id="Phobius"/>
    </source>
</evidence>
<name>A0A5N0V1A5_9PSEU</name>
<dbReference type="RefSeq" id="WP_144751078.1">
    <property type="nucleotide sequence ID" value="NZ_VMNW02000023.1"/>
</dbReference>
<protein>
    <recommendedName>
        <fullName evidence="4">SHOCT domain-containing protein</fullName>
    </recommendedName>
</protein>
<dbReference type="AlphaFoldDB" id="A0A5N0V1A5"/>
<evidence type="ECO:0000313" key="2">
    <source>
        <dbReference type="EMBL" id="KAA9160237.1"/>
    </source>
</evidence>
<proteinExistence type="predicted"/>
<dbReference type="EMBL" id="VMNW02000023">
    <property type="protein sequence ID" value="KAA9160237.1"/>
    <property type="molecule type" value="Genomic_DNA"/>
</dbReference>
<comment type="caution">
    <text evidence="2">The sequence shown here is derived from an EMBL/GenBank/DDBJ whole genome shotgun (WGS) entry which is preliminary data.</text>
</comment>
<keyword evidence="1" id="KW-1133">Transmembrane helix</keyword>
<dbReference type="OrthoDB" id="3748887at2"/>
<gene>
    <name evidence="2" type="ORF">FPZ12_017985</name>
</gene>
<keyword evidence="1" id="KW-0472">Membrane</keyword>
<dbReference type="Proteomes" id="UP000319769">
    <property type="component" value="Unassembled WGS sequence"/>
</dbReference>
<evidence type="ECO:0000313" key="3">
    <source>
        <dbReference type="Proteomes" id="UP000319769"/>
    </source>
</evidence>
<reference evidence="2" key="1">
    <citation type="submission" date="2019-09" db="EMBL/GenBank/DDBJ databases">
        <authorList>
            <person name="Teo W.F.A."/>
            <person name="Duangmal K."/>
        </authorList>
    </citation>
    <scope>NUCLEOTIDE SEQUENCE [LARGE SCALE GENOMIC DNA]</scope>
    <source>
        <strain evidence="2">K81G1</strain>
    </source>
</reference>
<organism evidence="2 3">
    <name type="scientific">Amycolatopsis acidicola</name>
    <dbReference type="NCBI Taxonomy" id="2596893"/>
    <lineage>
        <taxon>Bacteria</taxon>
        <taxon>Bacillati</taxon>
        <taxon>Actinomycetota</taxon>
        <taxon>Actinomycetes</taxon>
        <taxon>Pseudonocardiales</taxon>
        <taxon>Pseudonocardiaceae</taxon>
        <taxon>Amycolatopsis</taxon>
    </lineage>
</organism>
<keyword evidence="3" id="KW-1185">Reference proteome</keyword>
<keyword evidence="1" id="KW-0812">Transmembrane</keyword>
<feature type="transmembrane region" description="Helical" evidence="1">
    <location>
        <begin position="12"/>
        <end position="36"/>
    </location>
</feature>
<evidence type="ECO:0008006" key="4">
    <source>
        <dbReference type="Google" id="ProtNLM"/>
    </source>
</evidence>